<dbReference type="GeneID" id="63833310"/>
<sequence>RRKRKADSQDANNERLTKRMSLLNIEQNGSRLYVPVEQPPPGPSLAASDAAAAGLPSLEEEHMQLDDTKHKVYIYNLDDEISSDNESEPEQGRLVFLPDIEKHLRANRIPVPRPILPNKDGELAGMQLVLYSDGPSSITVPEDQDSVRKAVLEARARVRQKQ</sequence>
<protein>
    <submittedName>
        <fullName evidence="2">Uncharacterized protein</fullName>
    </submittedName>
</protein>
<dbReference type="InterPro" id="IPR046591">
    <property type="entry name" value="DUF6649"/>
</dbReference>
<feature type="non-terminal residue" evidence="2">
    <location>
        <position position="162"/>
    </location>
</feature>
<feature type="non-terminal residue" evidence="2">
    <location>
        <position position="1"/>
    </location>
</feature>
<accession>A0A9P5CLU9</accession>
<evidence type="ECO:0000313" key="3">
    <source>
        <dbReference type="Proteomes" id="UP000803844"/>
    </source>
</evidence>
<gene>
    <name evidence="2" type="ORF">M406DRAFT_242662</name>
</gene>
<name>A0A9P5CLU9_CRYP1</name>
<dbReference type="OrthoDB" id="5345504at2759"/>
<feature type="compositionally biased region" description="Basic and acidic residues" evidence="1">
    <location>
        <begin position="1"/>
        <end position="17"/>
    </location>
</feature>
<dbReference type="RefSeq" id="XP_040773179.1">
    <property type="nucleotide sequence ID" value="XM_040916181.1"/>
</dbReference>
<reference evidence="2" key="1">
    <citation type="journal article" date="2020" name="Phytopathology">
        <title>Genome sequence of the chestnut blight fungus Cryphonectria parasitica EP155: A fundamental resource for an archetypical invasive plant pathogen.</title>
        <authorList>
            <person name="Crouch J.A."/>
            <person name="Dawe A."/>
            <person name="Aerts A."/>
            <person name="Barry K."/>
            <person name="Churchill A.C.L."/>
            <person name="Grimwood J."/>
            <person name="Hillman B."/>
            <person name="Milgroom M.G."/>
            <person name="Pangilinan J."/>
            <person name="Smith M."/>
            <person name="Salamov A."/>
            <person name="Schmutz J."/>
            <person name="Yadav J."/>
            <person name="Grigoriev I.V."/>
            <person name="Nuss D."/>
        </authorList>
    </citation>
    <scope>NUCLEOTIDE SEQUENCE</scope>
    <source>
        <strain evidence="2">EP155</strain>
    </source>
</reference>
<evidence type="ECO:0000313" key="2">
    <source>
        <dbReference type="EMBL" id="KAF3762200.1"/>
    </source>
</evidence>
<dbReference type="Pfam" id="PF20354">
    <property type="entry name" value="DUF6649"/>
    <property type="match status" value="1"/>
</dbReference>
<organism evidence="2 3">
    <name type="scientific">Cryphonectria parasitica (strain ATCC 38755 / EP155)</name>
    <dbReference type="NCBI Taxonomy" id="660469"/>
    <lineage>
        <taxon>Eukaryota</taxon>
        <taxon>Fungi</taxon>
        <taxon>Dikarya</taxon>
        <taxon>Ascomycota</taxon>
        <taxon>Pezizomycotina</taxon>
        <taxon>Sordariomycetes</taxon>
        <taxon>Sordariomycetidae</taxon>
        <taxon>Diaporthales</taxon>
        <taxon>Cryphonectriaceae</taxon>
        <taxon>Cryphonectria-Endothia species complex</taxon>
        <taxon>Cryphonectria</taxon>
    </lineage>
</organism>
<proteinExistence type="predicted"/>
<comment type="caution">
    <text evidence="2">The sequence shown here is derived from an EMBL/GenBank/DDBJ whole genome shotgun (WGS) entry which is preliminary data.</text>
</comment>
<dbReference type="Proteomes" id="UP000803844">
    <property type="component" value="Unassembled WGS sequence"/>
</dbReference>
<feature type="region of interest" description="Disordered" evidence="1">
    <location>
        <begin position="1"/>
        <end position="22"/>
    </location>
</feature>
<dbReference type="EMBL" id="MU032350">
    <property type="protein sequence ID" value="KAF3762200.1"/>
    <property type="molecule type" value="Genomic_DNA"/>
</dbReference>
<dbReference type="AlphaFoldDB" id="A0A9P5CLU9"/>
<evidence type="ECO:0000256" key="1">
    <source>
        <dbReference type="SAM" id="MobiDB-lite"/>
    </source>
</evidence>
<keyword evidence="3" id="KW-1185">Reference proteome</keyword>